<name>A0A8X7BWI3_9ARAC</name>
<keyword evidence="1" id="KW-0732">Signal</keyword>
<dbReference type="InterPro" id="IPR000998">
    <property type="entry name" value="MAM_dom"/>
</dbReference>
<evidence type="ECO:0000313" key="4">
    <source>
        <dbReference type="Proteomes" id="UP000886998"/>
    </source>
</evidence>
<dbReference type="InterPro" id="IPR013320">
    <property type="entry name" value="ConA-like_dom_sf"/>
</dbReference>
<comment type="caution">
    <text evidence="3">The sequence shown here is derived from an EMBL/GenBank/DDBJ whole genome shotgun (WGS) entry which is preliminary data.</text>
</comment>
<organism evidence="3 4">
    <name type="scientific">Trichonephila inaurata madagascariensis</name>
    <dbReference type="NCBI Taxonomy" id="2747483"/>
    <lineage>
        <taxon>Eukaryota</taxon>
        <taxon>Metazoa</taxon>
        <taxon>Ecdysozoa</taxon>
        <taxon>Arthropoda</taxon>
        <taxon>Chelicerata</taxon>
        <taxon>Arachnida</taxon>
        <taxon>Araneae</taxon>
        <taxon>Araneomorphae</taxon>
        <taxon>Entelegynae</taxon>
        <taxon>Araneoidea</taxon>
        <taxon>Nephilidae</taxon>
        <taxon>Trichonephila</taxon>
        <taxon>Trichonephila inaurata</taxon>
    </lineage>
</organism>
<dbReference type="AlphaFoldDB" id="A0A8X7BWI3"/>
<dbReference type="GO" id="GO:0016020">
    <property type="term" value="C:membrane"/>
    <property type="evidence" value="ECO:0007669"/>
    <property type="project" value="InterPro"/>
</dbReference>
<dbReference type="Gene3D" id="2.60.120.200">
    <property type="match status" value="1"/>
</dbReference>
<reference evidence="3" key="1">
    <citation type="submission" date="2020-08" db="EMBL/GenBank/DDBJ databases">
        <title>Multicomponent nature underlies the extraordinary mechanical properties of spider dragline silk.</title>
        <authorList>
            <person name="Kono N."/>
            <person name="Nakamura H."/>
            <person name="Mori M."/>
            <person name="Yoshida Y."/>
            <person name="Ohtoshi R."/>
            <person name="Malay A.D."/>
            <person name="Moran D.A.P."/>
            <person name="Tomita M."/>
            <person name="Numata K."/>
            <person name="Arakawa K."/>
        </authorList>
    </citation>
    <scope>NUCLEOTIDE SEQUENCE</scope>
</reference>
<dbReference type="SUPFAM" id="SSF49899">
    <property type="entry name" value="Concanavalin A-like lectins/glucanases"/>
    <property type="match status" value="1"/>
</dbReference>
<feature type="chain" id="PRO_5036496530" evidence="1">
    <location>
        <begin position="20"/>
        <end position="222"/>
    </location>
</feature>
<dbReference type="Pfam" id="PF00629">
    <property type="entry name" value="MAM"/>
    <property type="match status" value="1"/>
</dbReference>
<evidence type="ECO:0000256" key="1">
    <source>
        <dbReference type="SAM" id="SignalP"/>
    </source>
</evidence>
<feature type="signal peptide" evidence="1">
    <location>
        <begin position="1"/>
        <end position="19"/>
    </location>
</feature>
<accession>A0A8X7BWI3</accession>
<dbReference type="SMART" id="SM00137">
    <property type="entry name" value="MAM"/>
    <property type="match status" value="1"/>
</dbReference>
<dbReference type="PROSITE" id="PS50060">
    <property type="entry name" value="MAM_2"/>
    <property type="match status" value="1"/>
</dbReference>
<keyword evidence="4" id="KW-1185">Reference proteome</keyword>
<proteinExistence type="predicted"/>
<dbReference type="EMBL" id="BMAV01004711">
    <property type="protein sequence ID" value="GFY45227.1"/>
    <property type="molecule type" value="Genomic_DNA"/>
</dbReference>
<evidence type="ECO:0000259" key="2">
    <source>
        <dbReference type="PROSITE" id="PS50060"/>
    </source>
</evidence>
<feature type="domain" description="MAM" evidence="2">
    <location>
        <begin position="23"/>
        <end position="162"/>
    </location>
</feature>
<dbReference type="OrthoDB" id="8847287at2759"/>
<evidence type="ECO:0000313" key="3">
    <source>
        <dbReference type="EMBL" id="GFY45227.1"/>
    </source>
</evidence>
<gene>
    <name evidence="3" type="ORF">TNIN_324971</name>
</gene>
<protein>
    <submittedName>
        <fullName evidence="3">U21-Nephitoxin-Nsp1b_1</fullName>
    </submittedName>
</protein>
<sequence length="222" mass="24734">MKTVLVIGILSLTATLIVAEQSYSCDFERDTCGFTNEEGQNTNWARKELKLGGRKVYGMVAEINDTEKHISKLITPYFEHHEEVPGCLTFDFYVSGDSVKGFSVEQEHNYGITAIWTLGNSRSGWQKAQINVDVDAATRFFFATRLDPSLGESIVAISKVVLKITLWDAKWGWGKNFKPSRRIYSVILFCIFKLIALPEDGLTASGPLARVSSSVMELPSVP</sequence>
<dbReference type="Proteomes" id="UP000886998">
    <property type="component" value="Unassembled WGS sequence"/>
</dbReference>